<evidence type="ECO:0000313" key="4">
    <source>
        <dbReference type="EMBL" id="OCL11131.1"/>
    </source>
</evidence>
<dbReference type="GO" id="GO:0004074">
    <property type="term" value="F:biliverdin reductase [NAD(P)H] activity"/>
    <property type="evidence" value="ECO:0007669"/>
    <property type="project" value="TreeGrafter"/>
</dbReference>
<dbReference type="PANTHER" id="PTHR43355:SF2">
    <property type="entry name" value="FLAVIN REDUCTASE (NADPH)"/>
    <property type="match status" value="1"/>
</dbReference>
<dbReference type="SUPFAM" id="SSF51735">
    <property type="entry name" value="NAD(P)-binding Rossmann-fold domains"/>
    <property type="match status" value="1"/>
</dbReference>
<keyword evidence="5" id="KW-1185">Reference proteome</keyword>
<reference evidence="4 5" key="1">
    <citation type="journal article" date="2016" name="Nat. Commun.">
        <title>Ectomycorrhizal ecology is imprinted in the genome of the dominant symbiotic fungus Cenococcum geophilum.</title>
        <authorList>
            <consortium name="DOE Joint Genome Institute"/>
            <person name="Peter M."/>
            <person name="Kohler A."/>
            <person name="Ohm R.A."/>
            <person name="Kuo A."/>
            <person name="Krutzmann J."/>
            <person name="Morin E."/>
            <person name="Arend M."/>
            <person name="Barry K.W."/>
            <person name="Binder M."/>
            <person name="Choi C."/>
            <person name="Clum A."/>
            <person name="Copeland A."/>
            <person name="Grisel N."/>
            <person name="Haridas S."/>
            <person name="Kipfer T."/>
            <person name="LaButti K."/>
            <person name="Lindquist E."/>
            <person name="Lipzen A."/>
            <person name="Maire R."/>
            <person name="Meier B."/>
            <person name="Mihaltcheva S."/>
            <person name="Molinier V."/>
            <person name="Murat C."/>
            <person name="Poggeler S."/>
            <person name="Quandt C.A."/>
            <person name="Sperisen C."/>
            <person name="Tritt A."/>
            <person name="Tisserant E."/>
            <person name="Crous P.W."/>
            <person name="Henrissat B."/>
            <person name="Nehls U."/>
            <person name="Egli S."/>
            <person name="Spatafora J.W."/>
            <person name="Grigoriev I.V."/>
            <person name="Martin F.M."/>
        </authorList>
    </citation>
    <scope>NUCLEOTIDE SEQUENCE [LARGE SCALE GENOMIC DNA]</scope>
    <source>
        <strain evidence="4 5">CBS 207.34</strain>
    </source>
</reference>
<evidence type="ECO:0000313" key="5">
    <source>
        <dbReference type="Proteomes" id="UP000250140"/>
    </source>
</evidence>
<dbReference type="EMBL" id="KV749112">
    <property type="protein sequence ID" value="OCL11131.1"/>
    <property type="molecule type" value="Genomic_DNA"/>
</dbReference>
<feature type="region of interest" description="Disordered" evidence="2">
    <location>
        <begin position="39"/>
        <end position="69"/>
    </location>
</feature>
<organism evidence="4 5">
    <name type="scientific">Glonium stellatum</name>
    <dbReference type="NCBI Taxonomy" id="574774"/>
    <lineage>
        <taxon>Eukaryota</taxon>
        <taxon>Fungi</taxon>
        <taxon>Dikarya</taxon>
        <taxon>Ascomycota</taxon>
        <taxon>Pezizomycotina</taxon>
        <taxon>Dothideomycetes</taxon>
        <taxon>Pleosporomycetidae</taxon>
        <taxon>Gloniales</taxon>
        <taxon>Gloniaceae</taxon>
        <taxon>Glonium</taxon>
    </lineage>
</organism>
<dbReference type="InterPro" id="IPR016040">
    <property type="entry name" value="NAD(P)-bd_dom"/>
</dbReference>
<name>A0A8E2F5W5_9PEZI</name>
<evidence type="ECO:0000256" key="2">
    <source>
        <dbReference type="SAM" id="MobiDB-lite"/>
    </source>
</evidence>
<dbReference type="OrthoDB" id="419598at2759"/>
<dbReference type="GO" id="GO:0042602">
    <property type="term" value="F:riboflavin reductase (NADPH) activity"/>
    <property type="evidence" value="ECO:0007669"/>
    <property type="project" value="TreeGrafter"/>
</dbReference>
<dbReference type="PANTHER" id="PTHR43355">
    <property type="entry name" value="FLAVIN REDUCTASE (NADPH)"/>
    <property type="match status" value="1"/>
</dbReference>
<dbReference type="InterPro" id="IPR051606">
    <property type="entry name" value="Polyketide_Oxido-like"/>
</dbReference>
<protein>
    <submittedName>
        <fullName evidence="4">Putative TrkA-N domain dehydrogenase</fullName>
    </submittedName>
</protein>
<comment type="similarity">
    <text evidence="1">Belongs to the avfA family.</text>
</comment>
<dbReference type="Gene3D" id="3.40.50.720">
    <property type="entry name" value="NAD(P)-binding Rossmann-like Domain"/>
    <property type="match status" value="1"/>
</dbReference>
<feature type="domain" description="NAD(P)-binding" evidence="3">
    <location>
        <begin position="10"/>
        <end position="214"/>
    </location>
</feature>
<dbReference type="Proteomes" id="UP000250140">
    <property type="component" value="Unassembled WGS sequence"/>
</dbReference>
<dbReference type="AlphaFoldDB" id="A0A8E2F5W5"/>
<gene>
    <name evidence="4" type="ORF">AOQ84DRAFT_353188</name>
</gene>
<evidence type="ECO:0000259" key="3">
    <source>
        <dbReference type="Pfam" id="PF13460"/>
    </source>
</evidence>
<dbReference type="InterPro" id="IPR036291">
    <property type="entry name" value="NAD(P)-bd_dom_sf"/>
</dbReference>
<accession>A0A8E2F5W5</accession>
<evidence type="ECO:0000256" key="1">
    <source>
        <dbReference type="ARBA" id="ARBA00038376"/>
    </source>
</evidence>
<sequence>MSGKRILVLGGSGRTGKLVINEALSRGYKVTALVRDPSALETPEPRSDLTLVRGSPTSKDDVASAFAQDRQTPPEAVIVTLNARLTTDSPFSKPATPPRMMADSCANAVQLMKEYGTKKIVIMSAFGVADSFKNLNCTLQLLFRKSNMAYQFEDHNLVDQEVKAAAVDYVLVRPVMLAEGDDKTVKTYGNLGEGVSIFSKITRTSVAKFLVDAAVCDEWDRSTPVISN</sequence>
<proteinExistence type="inferred from homology"/>
<dbReference type="Pfam" id="PF13460">
    <property type="entry name" value="NAD_binding_10"/>
    <property type="match status" value="1"/>
</dbReference>